<evidence type="ECO:0000256" key="3">
    <source>
        <dbReference type="SAM" id="SignalP"/>
    </source>
</evidence>
<evidence type="ECO:0000313" key="6">
    <source>
        <dbReference type="Proteomes" id="UP000837803"/>
    </source>
</evidence>
<feature type="signal peptide" evidence="3">
    <location>
        <begin position="1"/>
        <end position="20"/>
    </location>
</feature>
<proteinExistence type="predicted"/>
<feature type="domain" description="DUF4174" evidence="4">
    <location>
        <begin position="23"/>
        <end position="139"/>
    </location>
</feature>
<evidence type="ECO:0000313" key="5">
    <source>
        <dbReference type="EMBL" id="CAH0999004.1"/>
    </source>
</evidence>
<evidence type="ECO:0000259" key="4">
    <source>
        <dbReference type="Pfam" id="PF13778"/>
    </source>
</evidence>
<accession>A0ABM9AX31</accession>
<evidence type="ECO:0000256" key="2">
    <source>
        <dbReference type="SAM" id="MobiDB-lite"/>
    </source>
</evidence>
<name>A0ABM9AX31_9BACT</name>
<keyword evidence="1 3" id="KW-0732">Signal</keyword>
<organism evidence="5 6">
    <name type="scientific">Neolewinella maritima</name>
    <dbReference type="NCBI Taxonomy" id="1383882"/>
    <lineage>
        <taxon>Bacteria</taxon>
        <taxon>Pseudomonadati</taxon>
        <taxon>Bacteroidota</taxon>
        <taxon>Saprospiria</taxon>
        <taxon>Saprospirales</taxon>
        <taxon>Lewinellaceae</taxon>
        <taxon>Neolewinella</taxon>
    </lineage>
</organism>
<reference evidence="5" key="1">
    <citation type="submission" date="2021-12" db="EMBL/GenBank/DDBJ databases">
        <authorList>
            <person name="Rodrigo-Torres L."/>
            <person name="Arahal R. D."/>
            <person name="Lucena T."/>
        </authorList>
    </citation>
    <scope>NUCLEOTIDE SEQUENCE</scope>
    <source>
        <strain evidence="5">CECT 8419</strain>
    </source>
</reference>
<comment type="caution">
    <text evidence="5">The sequence shown here is derived from an EMBL/GenBank/DDBJ whole genome shotgun (WGS) entry which is preliminary data.</text>
</comment>
<gene>
    <name evidence="5" type="ORF">LEM8419_00297</name>
</gene>
<dbReference type="Pfam" id="PF13778">
    <property type="entry name" value="DUF4174"/>
    <property type="match status" value="1"/>
</dbReference>
<dbReference type="Proteomes" id="UP000837803">
    <property type="component" value="Unassembled WGS sequence"/>
</dbReference>
<dbReference type="InterPro" id="IPR025232">
    <property type="entry name" value="DUF4174"/>
</dbReference>
<dbReference type="EMBL" id="CAKLPZ010000001">
    <property type="protein sequence ID" value="CAH0999004.1"/>
    <property type="molecule type" value="Genomic_DNA"/>
</dbReference>
<sequence>MKASALLICLSVLLPLTATAQSLSDYQWKARLILVFTPDISDPLFVEQYGLLQQAAEELEERMIKIMLITPDGEHENTGIFLGESASRYFYDHFSAEPYQMELILVGLDSYEKYRARNTVTPPSVLLNLIDSMPMRQQEIQQGYNNKSQINQTESVLPTETGGGY</sequence>
<evidence type="ECO:0000256" key="1">
    <source>
        <dbReference type="ARBA" id="ARBA00022729"/>
    </source>
</evidence>
<dbReference type="RefSeq" id="WP_238749202.1">
    <property type="nucleotide sequence ID" value="NZ_CAKLPZ010000001.1"/>
</dbReference>
<keyword evidence="6" id="KW-1185">Reference proteome</keyword>
<protein>
    <recommendedName>
        <fullName evidence="4">DUF4174 domain-containing protein</fullName>
    </recommendedName>
</protein>
<feature type="chain" id="PRO_5046411755" description="DUF4174 domain-containing protein" evidence="3">
    <location>
        <begin position="21"/>
        <end position="165"/>
    </location>
</feature>
<feature type="region of interest" description="Disordered" evidence="2">
    <location>
        <begin position="143"/>
        <end position="165"/>
    </location>
</feature>
<feature type="compositionally biased region" description="Polar residues" evidence="2">
    <location>
        <begin position="143"/>
        <end position="158"/>
    </location>
</feature>